<keyword evidence="3" id="KW-1185">Reference proteome</keyword>
<protein>
    <submittedName>
        <fullName evidence="2">Metallophosphoesterase</fullName>
    </submittedName>
</protein>
<evidence type="ECO:0000313" key="3">
    <source>
        <dbReference type="Proteomes" id="UP000596049"/>
    </source>
</evidence>
<dbReference type="InterPro" id="IPR004843">
    <property type="entry name" value="Calcineurin-like_PHP"/>
</dbReference>
<dbReference type="InterPro" id="IPR052963">
    <property type="entry name" value="Pantetheine_PDE"/>
</dbReference>
<sequence length="274" mass="32660">MKVDYISDLHLDFHIRHNGNYGKWENKTHLFLEKLLPDNKGEVLVIAGDLSHYNIQSKWCLEYFSKQYEHVFFVMGNHDYYLISGGQNKKYKNNSINREFELMKLIPSLNNVTHLYDFEEFSYNRIKIAGSTLWYPLQEQKDIDFFNNISNDSKLIKKLDVVAEHSYETFKYEYMEEVDILVTHVPPDILQSHIKYDSTSCYLNELENIKAKHVVTGHVHEQNKYYNTDGTNIYINALGYPNEWLNHMNPLEYSKEERMKFALEWNVIKSFEVK</sequence>
<dbReference type="Proteomes" id="UP000596049">
    <property type="component" value="Chromosome"/>
</dbReference>
<gene>
    <name evidence="2" type="ORF">FJQ98_16325</name>
</gene>
<feature type="domain" description="Calcineurin-like phosphoesterase" evidence="1">
    <location>
        <begin position="1"/>
        <end position="221"/>
    </location>
</feature>
<dbReference type="EMBL" id="CP067341">
    <property type="protein sequence ID" value="QQP10811.1"/>
    <property type="molecule type" value="Genomic_DNA"/>
</dbReference>
<dbReference type="SUPFAM" id="SSF56300">
    <property type="entry name" value="Metallo-dependent phosphatases"/>
    <property type="match status" value="1"/>
</dbReference>
<organism evidence="2 3">
    <name type="scientific">Lysinibacillus agricola</name>
    <dbReference type="NCBI Taxonomy" id="2590012"/>
    <lineage>
        <taxon>Bacteria</taxon>
        <taxon>Bacillati</taxon>
        <taxon>Bacillota</taxon>
        <taxon>Bacilli</taxon>
        <taxon>Bacillales</taxon>
        <taxon>Bacillaceae</taxon>
        <taxon>Lysinibacillus</taxon>
    </lineage>
</organism>
<dbReference type="PANTHER" id="PTHR36492">
    <property type="match status" value="1"/>
</dbReference>
<dbReference type="Pfam" id="PF00149">
    <property type="entry name" value="Metallophos"/>
    <property type="match status" value="1"/>
</dbReference>
<evidence type="ECO:0000313" key="2">
    <source>
        <dbReference type="EMBL" id="QQP10811.1"/>
    </source>
</evidence>
<reference evidence="2 3" key="1">
    <citation type="submission" date="2020-01" db="EMBL/GenBank/DDBJ databases">
        <authorList>
            <person name="Liu G."/>
            <person name="Liu B."/>
        </authorList>
    </citation>
    <scope>NUCLEOTIDE SEQUENCE [LARGE SCALE GENOMIC DNA]</scope>
    <source>
        <strain evidence="2 3">FJAT-51161</strain>
    </source>
</reference>
<name>A0ABX7AMT8_9BACI</name>
<evidence type="ECO:0000259" key="1">
    <source>
        <dbReference type="Pfam" id="PF00149"/>
    </source>
</evidence>
<dbReference type="Gene3D" id="3.60.21.10">
    <property type="match status" value="1"/>
</dbReference>
<proteinExistence type="predicted"/>
<dbReference type="RefSeq" id="WP_201406482.1">
    <property type="nucleotide sequence ID" value="NZ_CP067341.1"/>
</dbReference>
<accession>A0ABX7AMT8</accession>
<dbReference type="PANTHER" id="PTHR36492:SF2">
    <property type="entry name" value="[ACYL-CARRIER-PROTEIN] PHOSPHODIESTERASE PPTH"/>
    <property type="match status" value="1"/>
</dbReference>
<dbReference type="InterPro" id="IPR029052">
    <property type="entry name" value="Metallo-depent_PP-like"/>
</dbReference>